<evidence type="ECO:0000259" key="1">
    <source>
        <dbReference type="SMART" id="SM00849"/>
    </source>
</evidence>
<dbReference type="Pfam" id="PF00753">
    <property type="entry name" value="Lactamase_B"/>
    <property type="match status" value="1"/>
</dbReference>
<proteinExistence type="predicted"/>
<organism evidence="2 3">
    <name type="scientific">Syntrophomonas zehnderi OL-4</name>
    <dbReference type="NCBI Taxonomy" id="690567"/>
    <lineage>
        <taxon>Bacteria</taxon>
        <taxon>Bacillati</taxon>
        <taxon>Bacillota</taxon>
        <taxon>Clostridia</taxon>
        <taxon>Eubacteriales</taxon>
        <taxon>Syntrophomonadaceae</taxon>
        <taxon>Syntrophomonas</taxon>
    </lineage>
</organism>
<dbReference type="STRING" id="690567.715"/>
<dbReference type="InterPro" id="IPR001279">
    <property type="entry name" value="Metallo-B-lactamas"/>
</dbReference>
<dbReference type="Proteomes" id="UP000045545">
    <property type="component" value="Unassembled WGS sequence"/>
</dbReference>
<dbReference type="SMART" id="SM00849">
    <property type="entry name" value="Lactamase_B"/>
    <property type="match status" value="1"/>
</dbReference>
<name>A0A0E3W2S9_9FIRM</name>
<dbReference type="PANTHER" id="PTHR13754">
    <property type="entry name" value="METALLO-BETA-LACTAMASE SUPERFAMILY PROTEIN"/>
    <property type="match status" value="1"/>
</dbReference>
<dbReference type="SUPFAM" id="SSF56281">
    <property type="entry name" value="Metallo-hydrolase/oxidoreductase"/>
    <property type="match status" value="1"/>
</dbReference>
<dbReference type="AlphaFoldDB" id="A0A0E3W2S9"/>
<reference evidence="2 3" key="1">
    <citation type="submission" date="2015-03" db="EMBL/GenBank/DDBJ databases">
        <authorList>
            <person name="Murphy D."/>
        </authorList>
    </citation>
    <scope>NUCLEOTIDE SEQUENCE [LARGE SCALE GENOMIC DNA]</scope>
    <source>
        <strain evidence="2 3">OL-4</strain>
    </source>
</reference>
<dbReference type="Gene3D" id="3.60.15.10">
    <property type="entry name" value="Ribonuclease Z/Hydroxyacylglutathione hydrolase-like"/>
    <property type="match status" value="1"/>
</dbReference>
<dbReference type="OrthoDB" id="9803916at2"/>
<dbReference type="CDD" id="cd07713">
    <property type="entry name" value="DHPS-like_MBL-fold"/>
    <property type="match status" value="1"/>
</dbReference>
<sequence>MKVNITILVENTTPMPGFYGEYGFAALVTVDEQTYLFDTGSADALFQNAAAAGIDLSRIDDLIISHGHFDHTGGVMGFLKTGPKKIYAHSNLYIPRYVVLGEYKKEIGVSFSPREIKSQGAEFICTDGFTEISPGVFVTGQIPRKNDYEDVGGSFFVYEGERLVPDTIADDMSMVINHPEGLIIISGCAHAGIINTITYAQEKMGQEKILAFIGGTHLGGASEDRMNRTVEALQGIDLEKLVACHCTGFDPMVKLRNALGDKLVKGEVAMNFQF</sequence>
<dbReference type="GO" id="GO:0016740">
    <property type="term" value="F:transferase activity"/>
    <property type="evidence" value="ECO:0007669"/>
    <property type="project" value="TreeGrafter"/>
</dbReference>
<dbReference type="InterPro" id="IPR036866">
    <property type="entry name" value="RibonucZ/Hydroxyglut_hydro"/>
</dbReference>
<gene>
    <name evidence="2" type="ORF">715</name>
</gene>
<keyword evidence="3" id="KW-1185">Reference proteome</keyword>
<evidence type="ECO:0000313" key="2">
    <source>
        <dbReference type="EMBL" id="CFX17512.1"/>
    </source>
</evidence>
<dbReference type="InterPro" id="IPR052926">
    <property type="entry name" value="Metallo-beta-lactamase_dom"/>
</dbReference>
<feature type="domain" description="Metallo-beta-lactamase" evidence="1">
    <location>
        <begin position="22"/>
        <end position="245"/>
    </location>
</feature>
<protein>
    <submittedName>
        <fullName evidence="2">Beta-lactamase-like</fullName>
    </submittedName>
</protein>
<evidence type="ECO:0000313" key="3">
    <source>
        <dbReference type="Proteomes" id="UP000045545"/>
    </source>
</evidence>
<accession>A0A0E3W2S9</accession>
<dbReference type="RefSeq" id="WP_046495864.1">
    <property type="nucleotide sequence ID" value="NZ_CGIH01000009.1"/>
</dbReference>
<dbReference type="PANTHER" id="PTHR13754:SF13">
    <property type="entry name" value="METALLO-BETA-LACTAMASE SUPERFAMILY PROTEIN (AFU_ORTHOLOGUE AFUA_3G07630)"/>
    <property type="match status" value="1"/>
</dbReference>
<dbReference type="InterPro" id="IPR041712">
    <property type="entry name" value="DHPS-like_MBL-fold"/>
</dbReference>
<dbReference type="EMBL" id="CGIH01000009">
    <property type="protein sequence ID" value="CFX17512.1"/>
    <property type="molecule type" value="Genomic_DNA"/>
</dbReference>